<accession>A0A0D6Q0C9</accession>
<gene>
    <name evidence="1" type="ORF">Geu3261_0069_027</name>
</gene>
<protein>
    <submittedName>
        <fullName evidence="1">Uncharacterized protein</fullName>
    </submittedName>
</protein>
<evidence type="ECO:0000313" key="1">
    <source>
        <dbReference type="EMBL" id="GAN96450.1"/>
    </source>
</evidence>
<organism evidence="1 2">
    <name type="scientific">Komagataeibacter europaeus NBRC 3261</name>
    <dbReference type="NCBI Taxonomy" id="1234669"/>
    <lineage>
        <taxon>Bacteria</taxon>
        <taxon>Pseudomonadati</taxon>
        <taxon>Pseudomonadota</taxon>
        <taxon>Alphaproteobacteria</taxon>
        <taxon>Acetobacterales</taxon>
        <taxon>Acetobacteraceae</taxon>
        <taxon>Komagataeibacter</taxon>
    </lineage>
</organism>
<reference evidence="1 2" key="1">
    <citation type="submission" date="2012-11" db="EMBL/GenBank/DDBJ databases">
        <title>Whole genome sequence of Gluconacetobacter europaeus NBRC3261.</title>
        <authorList>
            <person name="Azuma Y."/>
            <person name="Higashiura N."/>
            <person name="Hirakawa H."/>
            <person name="Matsushita K."/>
        </authorList>
    </citation>
    <scope>NUCLEOTIDE SEQUENCE [LARGE SCALE GENOMIC DNA]</scope>
    <source>
        <strain evidence="1 2">NBRC 3261</strain>
    </source>
</reference>
<comment type="caution">
    <text evidence="1">The sequence shown here is derived from an EMBL/GenBank/DDBJ whole genome shotgun (WGS) entry which is preliminary data.</text>
</comment>
<dbReference type="Proteomes" id="UP000032675">
    <property type="component" value="Unassembled WGS sequence"/>
</dbReference>
<name>A0A0D6Q0C9_KOMEU</name>
<dbReference type="AlphaFoldDB" id="A0A0D6Q0C9"/>
<dbReference type="EMBL" id="BANI01000063">
    <property type="protein sequence ID" value="GAN96450.1"/>
    <property type="molecule type" value="Genomic_DNA"/>
</dbReference>
<proteinExistence type="predicted"/>
<evidence type="ECO:0000313" key="2">
    <source>
        <dbReference type="Proteomes" id="UP000032675"/>
    </source>
</evidence>
<sequence>MQDPAVVGRVEMPHEDRMIDLPRVVRLSAIEMGAVDIRGIGIAEPETGECHSRPPWRFVARVQTRFQTRPPRPA</sequence>